<dbReference type="SMART" id="SM00768">
    <property type="entry name" value="X8"/>
    <property type="match status" value="1"/>
</dbReference>
<evidence type="ECO:0000313" key="15">
    <source>
        <dbReference type="EMBL" id="GFY83608.1"/>
    </source>
</evidence>
<evidence type="ECO:0000256" key="8">
    <source>
        <dbReference type="ARBA" id="ARBA00022821"/>
    </source>
</evidence>
<keyword evidence="7 12" id="KW-0378">Hydrolase</keyword>
<dbReference type="InterPro" id="IPR044965">
    <property type="entry name" value="Glyco_hydro_17_plant"/>
</dbReference>
<dbReference type="Proteomes" id="UP000585474">
    <property type="component" value="Unassembled WGS sequence"/>
</dbReference>
<dbReference type="Gene3D" id="1.20.58.1040">
    <property type="match status" value="1"/>
</dbReference>
<keyword evidence="5" id="KW-0325">Glycoprotein</keyword>
<evidence type="ECO:0000256" key="11">
    <source>
        <dbReference type="RuleBase" id="RU004335"/>
    </source>
</evidence>
<evidence type="ECO:0000256" key="7">
    <source>
        <dbReference type="ARBA" id="ARBA00022801"/>
    </source>
</evidence>
<evidence type="ECO:0000256" key="6">
    <source>
        <dbReference type="ARBA" id="ARBA00022729"/>
    </source>
</evidence>
<evidence type="ECO:0000259" key="14">
    <source>
        <dbReference type="SMART" id="SM00768"/>
    </source>
</evidence>
<keyword evidence="8" id="KW-0611">Plant defense</keyword>
<dbReference type="OrthoDB" id="1938138at2759"/>
<evidence type="ECO:0000256" key="2">
    <source>
        <dbReference type="ARBA" id="ARBA00004609"/>
    </source>
</evidence>
<comment type="catalytic activity">
    <reaction evidence="1">
        <text>Hydrolysis of (1-&gt;3)-beta-D-glucosidic linkages in (1-&gt;3)-beta-D-glucans.</text>
        <dbReference type="EC" id="3.2.1.39"/>
    </reaction>
</comment>
<dbReference type="InterPro" id="IPR017853">
    <property type="entry name" value="GH"/>
</dbReference>
<dbReference type="GO" id="GO:0006952">
    <property type="term" value="P:defense response"/>
    <property type="evidence" value="ECO:0007669"/>
    <property type="project" value="UniProtKB-KW"/>
</dbReference>
<evidence type="ECO:0000256" key="9">
    <source>
        <dbReference type="ARBA" id="ARBA00023157"/>
    </source>
</evidence>
<keyword evidence="13" id="KW-0812">Transmembrane</keyword>
<dbReference type="FunFam" id="3.20.20.80:FF:000002">
    <property type="entry name" value="Glucan endo-1,3-beta-glucosidase 3"/>
    <property type="match status" value="1"/>
</dbReference>
<keyword evidence="10 12" id="KW-0326">Glycosidase</keyword>
<dbReference type="InterPro" id="IPR012946">
    <property type="entry name" value="X8"/>
</dbReference>
<dbReference type="Pfam" id="PF00332">
    <property type="entry name" value="Glyco_hydro_17"/>
    <property type="match status" value="1"/>
</dbReference>
<dbReference type="SUPFAM" id="SSF51445">
    <property type="entry name" value="(Trans)glycosidases"/>
    <property type="match status" value="1"/>
</dbReference>
<feature type="domain" description="X8" evidence="14">
    <location>
        <begin position="367"/>
        <end position="457"/>
    </location>
</feature>
<dbReference type="FunFam" id="1.20.58.1040:FF:000003">
    <property type="entry name" value="glucan endo-1,3-beta-glucosidase 7"/>
    <property type="match status" value="1"/>
</dbReference>
<evidence type="ECO:0000256" key="5">
    <source>
        <dbReference type="ARBA" id="ARBA00022622"/>
    </source>
</evidence>
<accession>A0A7J0EAW8</accession>
<keyword evidence="5" id="KW-0449">Lipoprotein</keyword>
<dbReference type="PANTHER" id="PTHR32227">
    <property type="entry name" value="GLUCAN ENDO-1,3-BETA-GLUCOSIDASE BG1-RELATED-RELATED"/>
    <property type="match status" value="1"/>
</dbReference>
<evidence type="ECO:0000256" key="12">
    <source>
        <dbReference type="RuleBase" id="RU004336"/>
    </source>
</evidence>
<comment type="subcellular location">
    <subcellularLocation>
        <location evidence="2">Cell membrane</location>
        <topology evidence="2">Lipid-anchor</topology>
        <topology evidence="2">GPI-anchor</topology>
    </subcellularLocation>
</comment>
<evidence type="ECO:0000256" key="10">
    <source>
        <dbReference type="ARBA" id="ARBA00023295"/>
    </source>
</evidence>
<protein>
    <recommendedName>
        <fullName evidence="4">glucan endo-1,3-beta-D-glucosidase</fullName>
        <ecNumber evidence="4">3.2.1.39</ecNumber>
    </recommendedName>
</protein>
<keyword evidence="9" id="KW-1015">Disulfide bond</keyword>
<dbReference type="AlphaFoldDB" id="A0A7J0EAW8"/>
<keyword evidence="13" id="KW-1133">Transmembrane helix</keyword>
<keyword evidence="6" id="KW-0732">Signal</keyword>
<proteinExistence type="inferred from homology"/>
<reference evidence="15 16" key="1">
    <citation type="submission" date="2019-07" db="EMBL/GenBank/DDBJ databases">
        <title>De Novo Assembly of kiwifruit Actinidia rufa.</title>
        <authorList>
            <person name="Sugita-Konishi S."/>
            <person name="Sato K."/>
            <person name="Mori E."/>
            <person name="Abe Y."/>
            <person name="Kisaki G."/>
            <person name="Hamano K."/>
            <person name="Suezawa K."/>
            <person name="Otani M."/>
            <person name="Fukuda T."/>
            <person name="Manabe T."/>
            <person name="Gomi K."/>
            <person name="Tabuchi M."/>
            <person name="Akimitsu K."/>
            <person name="Kataoka I."/>
        </authorList>
    </citation>
    <scope>NUCLEOTIDE SEQUENCE [LARGE SCALE GENOMIC DNA]</scope>
    <source>
        <strain evidence="16">cv. Fuchu</strain>
    </source>
</reference>
<keyword evidence="13" id="KW-0472">Membrane</keyword>
<evidence type="ECO:0000256" key="4">
    <source>
        <dbReference type="ARBA" id="ARBA00012780"/>
    </source>
</evidence>
<sequence length="487" mass="54051">MELSARPSPYHLPFLISTLFLFHFAAVTPIGVNYGTFADNLPPPAQVAQFLKDRTTIDRVKIFDANPDIIRAFSGTGILLSITVPNGDIPSLADPRTARRWVGSHIQPFYPQTKFQYILVGSEVLHWGDQNMKANLVPAMRSLHNALTRAGMTTIKVTSPHSLGILESSDPPSLARFRPGWDRDFLAPMLLFHRRTKSPFMVNPYPYFSWTPKTEAFTLFRPNPGTRDRITGKNYTNVYDLLLDAVFSSMKRLGFGDVKIAVGEVGWPSRGGPGMTHCTVENARWHNLNVIRKAGSGVGTPLMPGRTFETYLFALFNENLKPGSDDERNFGLFRPDFSAVYDIGIMRETQPGGSGAKPTPAPAAGKQWCVAKAEATDAALRSNINWACNNGGVDCRPIQEGGACFNPNTTRSHAAYVMNAYYQAKGHQDFNCDFSKTGFVTASDPSKQPGYLFLCSVMERVNTALETRSRRKNEAAAAWKWALFNFF</sequence>
<dbReference type="GO" id="GO:0042973">
    <property type="term" value="F:glucan endo-1,3-beta-D-glucosidase activity"/>
    <property type="evidence" value="ECO:0007669"/>
    <property type="project" value="UniProtKB-EC"/>
</dbReference>
<dbReference type="GO" id="GO:0098552">
    <property type="term" value="C:side of membrane"/>
    <property type="evidence" value="ECO:0007669"/>
    <property type="project" value="UniProtKB-KW"/>
</dbReference>
<evidence type="ECO:0000313" key="16">
    <source>
        <dbReference type="Proteomes" id="UP000585474"/>
    </source>
</evidence>
<comment type="caution">
    <text evidence="15">The sequence shown here is derived from an EMBL/GenBank/DDBJ whole genome shotgun (WGS) entry which is preliminary data.</text>
</comment>
<keyword evidence="5" id="KW-0336">GPI-anchor</keyword>
<keyword evidence="16" id="KW-1185">Reference proteome</keyword>
<organism evidence="15 16">
    <name type="scientific">Actinidia rufa</name>
    <dbReference type="NCBI Taxonomy" id="165716"/>
    <lineage>
        <taxon>Eukaryota</taxon>
        <taxon>Viridiplantae</taxon>
        <taxon>Streptophyta</taxon>
        <taxon>Embryophyta</taxon>
        <taxon>Tracheophyta</taxon>
        <taxon>Spermatophyta</taxon>
        <taxon>Magnoliopsida</taxon>
        <taxon>eudicotyledons</taxon>
        <taxon>Gunneridae</taxon>
        <taxon>Pentapetalae</taxon>
        <taxon>asterids</taxon>
        <taxon>Ericales</taxon>
        <taxon>Actinidiaceae</taxon>
        <taxon>Actinidia</taxon>
    </lineage>
</organism>
<gene>
    <name evidence="15" type="ORF">Acr_03g0003820</name>
</gene>
<feature type="transmembrane region" description="Helical" evidence="13">
    <location>
        <begin position="12"/>
        <end position="32"/>
    </location>
</feature>
<comment type="similarity">
    <text evidence="3 11">Belongs to the glycosyl hydrolase 17 family.</text>
</comment>
<dbReference type="GO" id="GO:0005886">
    <property type="term" value="C:plasma membrane"/>
    <property type="evidence" value="ECO:0007669"/>
    <property type="project" value="UniProtKB-SubCell"/>
</dbReference>
<dbReference type="EC" id="3.2.1.39" evidence="4"/>
<dbReference type="Gene3D" id="3.20.20.80">
    <property type="entry name" value="Glycosidases"/>
    <property type="match status" value="1"/>
</dbReference>
<evidence type="ECO:0000256" key="3">
    <source>
        <dbReference type="ARBA" id="ARBA00008773"/>
    </source>
</evidence>
<dbReference type="InterPro" id="IPR000490">
    <property type="entry name" value="Glyco_hydro_17"/>
</dbReference>
<dbReference type="Pfam" id="PF07983">
    <property type="entry name" value="X8"/>
    <property type="match status" value="1"/>
</dbReference>
<dbReference type="EMBL" id="BJWL01000003">
    <property type="protein sequence ID" value="GFY83608.1"/>
    <property type="molecule type" value="Genomic_DNA"/>
</dbReference>
<evidence type="ECO:0000256" key="1">
    <source>
        <dbReference type="ARBA" id="ARBA00000382"/>
    </source>
</evidence>
<dbReference type="GO" id="GO:0005975">
    <property type="term" value="P:carbohydrate metabolic process"/>
    <property type="evidence" value="ECO:0007669"/>
    <property type="project" value="InterPro"/>
</dbReference>
<dbReference type="PROSITE" id="PS00587">
    <property type="entry name" value="GLYCOSYL_HYDROL_F17"/>
    <property type="match status" value="1"/>
</dbReference>
<name>A0A7J0EAW8_9ERIC</name>
<evidence type="ECO:0000256" key="13">
    <source>
        <dbReference type="SAM" id="Phobius"/>
    </source>
</evidence>